<dbReference type="EMBL" id="VDMB01000047">
    <property type="protein sequence ID" value="TYT73171.1"/>
    <property type="molecule type" value="Genomic_DNA"/>
</dbReference>
<feature type="transmembrane region" description="Helical" evidence="5">
    <location>
        <begin position="20"/>
        <end position="51"/>
    </location>
</feature>
<evidence type="ECO:0000313" key="7">
    <source>
        <dbReference type="EMBL" id="TYT73171.1"/>
    </source>
</evidence>
<keyword evidence="4 5" id="KW-0472">Membrane</keyword>
<keyword evidence="2 5" id="KW-0812">Transmembrane</keyword>
<feature type="transmembrane region" description="Helical" evidence="5">
    <location>
        <begin position="158"/>
        <end position="179"/>
    </location>
</feature>
<keyword evidence="8" id="KW-1185">Reference proteome</keyword>
<keyword evidence="7" id="KW-0436">Ligase</keyword>
<evidence type="ECO:0000256" key="5">
    <source>
        <dbReference type="SAM" id="Phobius"/>
    </source>
</evidence>
<sequence>MMSFLLKMQDSDMINKISVGLIVSFLVLIPFSRISEISVVLMALSGLFLIIKYRTSLFKEKGVVLFSFVYISFWIPVVLSIIGAVNPEKTFVVALAFLRFYLMGIFIVYTMKVVGVSEKILRIFAFILLFWVMDALLQAVLGYNVFGYSDIDGRINGIFGNNLNMGSYLATMSPLLLVYSYLKWPLWGQGIAFFGVTSIVFLAGSRNGWIILAVVLFSVFIWIIRRDGLRKLPFLGVIGLVVGLAIMGSMFFSSSFSERFQQSVLVFSHDSDQIDQAVSNRLPIWHTAFEVFKANPVNGVGARNLRYAYENYAPQDDFFMNNSLTVHHAHLLLLDIASETGIIGIFGLLFAMGFMFKFWLKSSAQHRLKILPYGLVVMVVFLPFNSHYALYSTAWSTVYFWLIALYCGAAGEGQIS</sequence>
<feature type="transmembrane region" description="Helical" evidence="5">
    <location>
        <begin position="123"/>
        <end position="146"/>
    </location>
</feature>
<dbReference type="AlphaFoldDB" id="A0A5S5MBW1"/>
<dbReference type="InterPro" id="IPR007016">
    <property type="entry name" value="O-antigen_ligase-rel_domated"/>
</dbReference>
<reference evidence="7 8" key="1">
    <citation type="submission" date="2019-06" db="EMBL/GenBank/DDBJ databases">
        <title>Desulfobotulus mexicanus sp. nov., a novel sulfate-reducing bacterium isolated from the sediment of an alkaline crater lake in Mexico.</title>
        <authorList>
            <person name="Hirschler-Rea A."/>
        </authorList>
    </citation>
    <scope>NUCLEOTIDE SEQUENCE [LARGE SCALE GENOMIC DNA]</scope>
    <source>
        <strain evidence="7 8">PAR22N</strain>
    </source>
</reference>
<gene>
    <name evidence="7" type="ORF">FIM25_16530</name>
</gene>
<evidence type="ECO:0000256" key="1">
    <source>
        <dbReference type="ARBA" id="ARBA00004141"/>
    </source>
</evidence>
<organism evidence="7 8">
    <name type="scientific">Desulfobotulus mexicanus</name>
    <dbReference type="NCBI Taxonomy" id="2586642"/>
    <lineage>
        <taxon>Bacteria</taxon>
        <taxon>Pseudomonadati</taxon>
        <taxon>Thermodesulfobacteriota</taxon>
        <taxon>Desulfobacteria</taxon>
        <taxon>Desulfobacterales</taxon>
        <taxon>Desulfobacteraceae</taxon>
        <taxon>Desulfobotulus</taxon>
    </lineage>
</organism>
<name>A0A5S5MBW1_9BACT</name>
<comment type="subcellular location">
    <subcellularLocation>
        <location evidence="1">Membrane</location>
        <topology evidence="1">Multi-pass membrane protein</topology>
    </subcellularLocation>
</comment>
<feature type="transmembrane region" description="Helical" evidence="5">
    <location>
        <begin position="341"/>
        <end position="360"/>
    </location>
</feature>
<dbReference type="GO" id="GO:0016020">
    <property type="term" value="C:membrane"/>
    <property type="evidence" value="ECO:0007669"/>
    <property type="project" value="UniProtKB-SubCell"/>
</dbReference>
<dbReference type="GO" id="GO:0016874">
    <property type="term" value="F:ligase activity"/>
    <property type="evidence" value="ECO:0007669"/>
    <property type="project" value="UniProtKB-KW"/>
</dbReference>
<feature type="transmembrane region" description="Helical" evidence="5">
    <location>
        <begin position="232"/>
        <end position="252"/>
    </location>
</feature>
<dbReference type="Proteomes" id="UP000321899">
    <property type="component" value="Unassembled WGS sequence"/>
</dbReference>
<feature type="transmembrane region" description="Helical" evidence="5">
    <location>
        <begin position="372"/>
        <end position="391"/>
    </location>
</feature>
<feature type="domain" description="O-antigen ligase-related" evidence="6">
    <location>
        <begin position="192"/>
        <end position="348"/>
    </location>
</feature>
<feature type="transmembrane region" description="Helical" evidence="5">
    <location>
        <begin position="186"/>
        <end position="203"/>
    </location>
</feature>
<evidence type="ECO:0000256" key="2">
    <source>
        <dbReference type="ARBA" id="ARBA00022692"/>
    </source>
</evidence>
<accession>A0A5S5MBW1</accession>
<dbReference type="OrthoDB" id="5469233at2"/>
<dbReference type="Pfam" id="PF04932">
    <property type="entry name" value="Wzy_C"/>
    <property type="match status" value="1"/>
</dbReference>
<feature type="transmembrane region" description="Helical" evidence="5">
    <location>
        <begin position="91"/>
        <end position="111"/>
    </location>
</feature>
<feature type="transmembrane region" description="Helical" evidence="5">
    <location>
        <begin position="209"/>
        <end position="225"/>
    </location>
</feature>
<evidence type="ECO:0000256" key="3">
    <source>
        <dbReference type="ARBA" id="ARBA00022989"/>
    </source>
</evidence>
<comment type="caution">
    <text evidence="7">The sequence shown here is derived from an EMBL/GenBank/DDBJ whole genome shotgun (WGS) entry which is preliminary data.</text>
</comment>
<dbReference type="PANTHER" id="PTHR37422:SF13">
    <property type="entry name" value="LIPOPOLYSACCHARIDE BIOSYNTHESIS PROTEIN PA4999-RELATED"/>
    <property type="match status" value="1"/>
</dbReference>
<evidence type="ECO:0000313" key="8">
    <source>
        <dbReference type="Proteomes" id="UP000321899"/>
    </source>
</evidence>
<evidence type="ECO:0000256" key="4">
    <source>
        <dbReference type="ARBA" id="ARBA00023136"/>
    </source>
</evidence>
<protein>
    <submittedName>
        <fullName evidence="7">O-antigen ligase family protein</fullName>
    </submittedName>
</protein>
<keyword evidence="3 5" id="KW-1133">Transmembrane helix</keyword>
<feature type="transmembrane region" description="Helical" evidence="5">
    <location>
        <begin position="63"/>
        <end position="85"/>
    </location>
</feature>
<proteinExistence type="predicted"/>
<dbReference type="PANTHER" id="PTHR37422">
    <property type="entry name" value="TEICHURONIC ACID BIOSYNTHESIS PROTEIN TUAE"/>
    <property type="match status" value="1"/>
</dbReference>
<evidence type="ECO:0000259" key="6">
    <source>
        <dbReference type="Pfam" id="PF04932"/>
    </source>
</evidence>
<dbReference type="InterPro" id="IPR051533">
    <property type="entry name" value="WaaL-like"/>
</dbReference>